<dbReference type="AlphaFoldDB" id="A0A0A8YTY5"/>
<reference evidence="1" key="2">
    <citation type="journal article" date="2015" name="Data Brief">
        <title>Shoot transcriptome of the giant reed, Arundo donax.</title>
        <authorList>
            <person name="Barrero R.A."/>
            <person name="Guerrero F.D."/>
            <person name="Moolhuijzen P."/>
            <person name="Goolsby J.A."/>
            <person name="Tidwell J."/>
            <person name="Bellgard S.E."/>
            <person name="Bellgard M.I."/>
        </authorList>
    </citation>
    <scope>NUCLEOTIDE SEQUENCE</scope>
    <source>
        <tissue evidence="1">Shoot tissue taken approximately 20 cm above the soil surface</tissue>
    </source>
</reference>
<proteinExistence type="predicted"/>
<dbReference type="EMBL" id="GBRH01269855">
    <property type="protein sequence ID" value="JAD28040.1"/>
    <property type="molecule type" value="Transcribed_RNA"/>
</dbReference>
<evidence type="ECO:0000313" key="1">
    <source>
        <dbReference type="EMBL" id="JAD28040.1"/>
    </source>
</evidence>
<accession>A0A0A8YTY5</accession>
<name>A0A0A8YTY5_ARUDO</name>
<organism evidence="1">
    <name type="scientific">Arundo donax</name>
    <name type="common">Giant reed</name>
    <name type="synonym">Donax arundinaceus</name>
    <dbReference type="NCBI Taxonomy" id="35708"/>
    <lineage>
        <taxon>Eukaryota</taxon>
        <taxon>Viridiplantae</taxon>
        <taxon>Streptophyta</taxon>
        <taxon>Embryophyta</taxon>
        <taxon>Tracheophyta</taxon>
        <taxon>Spermatophyta</taxon>
        <taxon>Magnoliopsida</taxon>
        <taxon>Liliopsida</taxon>
        <taxon>Poales</taxon>
        <taxon>Poaceae</taxon>
        <taxon>PACMAD clade</taxon>
        <taxon>Arundinoideae</taxon>
        <taxon>Arundineae</taxon>
        <taxon>Arundo</taxon>
    </lineage>
</organism>
<sequence>MLNLRTFLHTQLPTSKGREWKLEFSHHSVTSCIC</sequence>
<protein>
    <submittedName>
        <fullName evidence="1">Uncharacterized protein</fullName>
    </submittedName>
</protein>
<reference evidence="1" key="1">
    <citation type="submission" date="2014-09" db="EMBL/GenBank/DDBJ databases">
        <authorList>
            <person name="Magalhaes I.L.F."/>
            <person name="Oliveira U."/>
            <person name="Santos F.R."/>
            <person name="Vidigal T.H.D.A."/>
            <person name="Brescovit A.D."/>
            <person name="Santos A.J."/>
        </authorList>
    </citation>
    <scope>NUCLEOTIDE SEQUENCE</scope>
    <source>
        <tissue evidence="1">Shoot tissue taken approximately 20 cm above the soil surface</tissue>
    </source>
</reference>